<evidence type="ECO:0000259" key="4">
    <source>
        <dbReference type="PROSITE" id="PS01124"/>
    </source>
</evidence>
<dbReference type="PANTHER" id="PTHR43280">
    <property type="entry name" value="ARAC-FAMILY TRANSCRIPTIONAL REGULATOR"/>
    <property type="match status" value="1"/>
</dbReference>
<reference evidence="5 6" key="1">
    <citation type="submission" date="2022-06" db="EMBL/GenBank/DDBJ databases">
        <title>Isolation of gut microbiota from human fecal samples.</title>
        <authorList>
            <person name="Pamer E.G."/>
            <person name="Barat B."/>
            <person name="Waligurski E."/>
            <person name="Medina S."/>
            <person name="Paddock L."/>
            <person name="Mostad J."/>
        </authorList>
    </citation>
    <scope>NUCLEOTIDE SEQUENCE [LARGE SCALE GENOMIC DNA]</scope>
    <source>
        <strain evidence="5 6">SL.3.17</strain>
    </source>
</reference>
<dbReference type="SUPFAM" id="SSF51182">
    <property type="entry name" value="RmlC-like cupins"/>
    <property type="match status" value="1"/>
</dbReference>
<dbReference type="Gene3D" id="2.60.120.10">
    <property type="entry name" value="Jelly Rolls"/>
    <property type="match status" value="1"/>
</dbReference>
<evidence type="ECO:0000256" key="3">
    <source>
        <dbReference type="ARBA" id="ARBA00023163"/>
    </source>
</evidence>
<evidence type="ECO:0000313" key="6">
    <source>
        <dbReference type="Proteomes" id="UP001524502"/>
    </source>
</evidence>
<keyword evidence="1" id="KW-0805">Transcription regulation</keyword>
<accession>A0ABT1RP94</accession>
<dbReference type="InterPro" id="IPR018062">
    <property type="entry name" value="HTH_AraC-typ_CS"/>
</dbReference>
<dbReference type="InterPro" id="IPR014710">
    <property type="entry name" value="RmlC-like_jellyroll"/>
</dbReference>
<dbReference type="PROSITE" id="PS01124">
    <property type="entry name" value="HTH_ARAC_FAMILY_2"/>
    <property type="match status" value="1"/>
</dbReference>
<dbReference type="InterPro" id="IPR009057">
    <property type="entry name" value="Homeodomain-like_sf"/>
</dbReference>
<dbReference type="PANTHER" id="PTHR43280:SF34">
    <property type="entry name" value="ARAC-FAMILY TRANSCRIPTIONAL REGULATOR"/>
    <property type="match status" value="1"/>
</dbReference>
<evidence type="ECO:0000256" key="2">
    <source>
        <dbReference type="ARBA" id="ARBA00023125"/>
    </source>
</evidence>
<proteinExistence type="predicted"/>
<organism evidence="5 6">
    <name type="scientific">Anaerovorax odorimutans</name>
    <dbReference type="NCBI Taxonomy" id="109327"/>
    <lineage>
        <taxon>Bacteria</taxon>
        <taxon>Bacillati</taxon>
        <taxon>Bacillota</taxon>
        <taxon>Clostridia</taxon>
        <taxon>Peptostreptococcales</taxon>
        <taxon>Anaerovoracaceae</taxon>
        <taxon>Anaerovorax</taxon>
    </lineage>
</organism>
<dbReference type="InterPro" id="IPR003313">
    <property type="entry name" value="AraC-bd"/>
</dbReference>
<dbReference type="EMBL" id="JANFXK010000009">
    <property type="protein sequence ID" value="MCQ4637007.1"/>
    <property type="molecule type" value="Genomic_DNA"/>
</dbReference>
<dbReference type="Gene3D" id="1.10.10.60">
    <property type="entry name" value="Homeodomain-like"/>
    <property type="match status" value="2"/>
</dbReference>
<dbReference type="SMART" id="SM00342">
    <property type="entry name" value="HTH_ARAC"/>
    <property type="match status" value="1"/>
</dbReference>
<protein>
    <submittedName>
        <fullName evidence="5">AraC family transcriptional regulator</fullName>
    </submittedName>
</protein>
<dbReference type="Pfam" id="PF02311">
    <property type="entry name" value="AraC_binding"/>
    <property type="match status" value="1"/>
</dbReference>
<dbReference type="Gene3D" id="2.60.40.1500">
    <property type="entry name" value="Glycosyl hydrolase domain, family 39"/>
    <property type="match status" value="1"/>
</dbReference>
<dbReference type="SUPFAM" id="SSF46689">
    <property type="entry name" value="Homeodomain-like"/>
    <property type="match status" value="2"/>
</dbReference>
<dbReference type="Pfam" id="PF12833">
    <property type="entry name" value="HTH_18"/>
    <property type="match status" value="1"/>
</dbReference>
<dbReference type="RefSeq" id="WP_256132195.1">
    <property type="nucleotide sequence ID" value="NZ_JANFXK010000009.1"/>
</dbReference>
<feature type="domain" description="HTH araC/xylS-type" evidence="4">
    <location>
        <begin position="180"/>
        <end position="278"/>
    </location>
</feature>
<comment type="caution">
    <text evidence="5">The sequence shown here is derived from an EMBL/GenBank/DDBJ whole genome shotgun (WGS) entry which is preliminary data.</text>
</comment>
<gene>
    <name evidence="5" type="ORF">NE619_09710</name>
</gene>
<dbReference type="InterPro" id="IPR011051">
    <property type="entry name" value="RmlC_Cupin_sf"/>
</dbReference>
<name>A0ABT1RP94_9FIRM</name>
<evidence type="ECO:0000256" key="1">
    <source>
        <dbReference type="ARBA" id="ARBA00023015"/>
    </source>
</evidence>
<keyword evidence="6" id="KW-1185">Reference proteome</keyword>
<sequence>MLETILYEKDLAVDVKIGNVREYPLHYNDDLQLIYVVAGSIDLKLTGNIYHLSENDIHIIARGDVHGIVYGSDNNIALCMSFNSDVVLDKFPDLHNQTFTTRVDKNLVTYQKKIELLNDIFTILSLLHKADEGYQTGIYHAASNLISNLYENFRGFHIDAVDKTFEHTVPADAVQIDRINRIVDYIYTNAPYKLTLDEIADAEHLNRYYLSHMFSRFTGQSFKNFLGMARAENSEIPLLESDVSITQLSENVGFSKPKYYMEHFSKWYGMAPKEYRRTYRSRTLDYSEPVVTSIPLSDLNSFVHNAAFSAFSETSASQKQIDLSEPMPGFAEKSGQVLPPVIDVETGCLADRFLDDLYISFYKGNMHFQFMTAAGSGAPVNENAYVDSYRRNYSATKELEHIIQAISGNQELRLPFFDTGDLNGLVTLNGLVKPAFYLVRFVGQDLQGQIVYKDENLTITEREGDFSLMAWNNKQRGALSYKVTFPLRASHYQMTVQSFSDMFYDLWRKLGFAYDLTDKDRQRINEGTGLHSDFELIDNQKTFTFELEIPAGEFRFGSLEVRA</sequence>
<keyword evidence="2" id="KW-0238">DNA-binding</keyword>
<keyword evidence="3" id="KW-0804">Transcription</keyword>
<dbReference type="Proteomes" id="UP001524502">
    <property type="component" value="Unassembled WGS sequence"/>
</dbReference>
<evidence type="ECO:0000313" key="5">
    <source>
        <dbReference type="EMBL" id="MCQ4637007.1"/>
    </source>
</evidence>
<dbReference type="PROSITE" id="PS00041">
    <property type="entry name" value="HTH_ARAC_FAMILY_1"/>
    <property type="match status" value="1"/>
</dbReference>
<dbReference type="InterPro" id="IPR018060">
    <property type="entry name" value="HTH_AraC"/>
</dbReference>